<feature type="compositionally biased region" description="Basic and acidic residues" evidence="1">
    <location>
        <begin position="971"/>
        <end position="989"/>
    </location>
</feature>
<feature type="compositionally biased region" description="Low complexity" evidence="1">
    <location>
        <begin position="1123"/>
        <end position="1139"/>
    </location>
</feature>
<evidence type="ECO:0000313" key="3">
    <source>
        <dbReference type="Proteomes" id="UP000028840"/>
    </source>
</evidence>
<comment type="caution">
    <text evidence="2">The sequence shown here is derived from an EMBL/GenBank/DDBJ whole genome shotgun (WGS) entry which is preliminary data.</text>
</comment>
<feature type="region of interest" description="Disordered" evidence="1">
    <location>
        <begin position="1"/>
        <end position="131"/>
    </location>
</feature>
<organism evidence="2 3">
    <name type="scientific">Toxoplasma gondii VAND</name>
    <dbReference type="NCBI Taxonomy" id="933077"/>
    <lineage>
        <taxon>Eukaryota</taxon>
        <taxon>Sar</taxon>
        <taxon>Alveolata</taxon>
        <taxon>Apicomplexa</taxon>
        <taxon>Conoidasida</taxon>
        <taxon>Coccidia</taxon>
        <taxon>Eucoccidiorida</taxon>
        <taxon>Eimeriorina</taxon>
        <taxon>Sarcocystidae</taxon>
        <taxon>Toxoplasma</taxon>
    </lineage>
</organism>
<sequence length="1290" mass="138448">MTEQQRDRTLLDNRLDAETAASSASARPVQHTSSSSCSPSSLSCSASSVSPGSVSSDAPGASALKDEGADASGVRPAKRVRVSSRCVDSVESPSLEEEEREKASGEASGDSTTDTETRIRKEEEAKSVAERQKRLYSSFLPPGLLNDFVSAALALDASGESAAEPGCTYTPDSGPPGGSPVSRHLGAPRDPQTPCEALLSFDRESLLTFASLFHLLVSGRGTDEGELQEAAQADKREAEEAAQQTELEGDVSTRGCWGREVGARVQPEVTKKTRKSSASEEVVEGTSSGDRTRKKALEMSSSPLVFLRGRRSREVLVRRLLRQLRGDDGEGQNSGAASSGGRASLSSAVHPPQAVLFEAWMKALKIFLSFVTSSALVGSHAKALALVAVFDILLLLLSPEEDLSPSSASFSSASSAGAATGKVVDGAGKAADAASKGRRREGASRPVLDFNNFADLLVEFARTVPLREIGSVISFLEKNKESLIAAFQRKGRDCLSGSKQLDTAQAKRALQAAGAKVIGMVKSIEEPLMHANEKQYIFALRRLLMETLSMTHAGLSNRTMQRAEATPVVLDSLEAWNALSHFGVGVESPSASTHADRSRSKKSSGKSTQQAGSGGKEAAPRSAKSLENERKSEKGGGDSLSSFGACSYAVYAAYGKALAFLQAPDRVLEQPAEVVTDVLSSLDTVLSYFEKHPAVSTRAAAETRSPAVSLDRTLDQDEAEVKRACDNLLLLSSSGNPHYLSAGAFRERIDNSFFRRELLTSACVAFHFLGQAVGLGGQEKRGKTDEQSSQGKAAKKETPVRPAGGGETGATAQRMQQKIRETYSALNEKTKATLASLETRVWSLAAALFNSSSPSAHVSPFSELSTTLSSSQLSLRGSESLSAPCRQTARRNVDRARSLASDVEEERSGIEKLLQTEQLWLWWKNRNCFDSVLKPSGSDSLSFSAADVPAPALLPFAVQAALSSSNLAKTLEKQAHAETRKKSETEKSPEQPAQPEPAKNAQKLASSQSASSQSASGEEAKAKEVQLALQESKERSDEKTEKSEKSESKADTMDRGGAEEAQTGEKEEAEPDKLLSRALALAKQAEMGENSWWPELHRGSKPRKDSVVMRRLVQWLHAWEAAEGSSAASSPSVPSGLSSEQEGGEPLAGRVGLAIPGPLRLLRQGEAWFTSDSRNLPSDYDDLLFMDKLRVKLNDLVQKMDDDDNPENDVDEEERSKHNPVFSLRLRKLFALFYGDAYVAMPYKETKCEDLRQAIAEYDTKGLAARLGLKAVEKRSVSQATNEQGAEQES</sequence>
<feature type="region of interest" description="Disordered" evidence="1">
    <location>
        <begin position="971"/>
        <end position="1081"/>
    </location>
</feature>
<feature type="compositionally biased region" description="Basic and acidic residues" evidence="1">
    <location>
        <begin position="1"/>
        <end position="17"/>
    </location>
</feature>
<dbReference type="VEuPathDB" id="ToxoDB:TGVAND_288040"/>
<feature type="region of interest" description="Disordered" evidence="1">
    <location>
        <begin position="586"/>
        <end position="639"/>
    </location>
</feature>
<feature type="region of interest" description="Disordered" evidence="1">
    <location>
        <begin position="159"/>
        <end position="191"/>
    </location>
</feature>
<evidence type="ECO:0000256" key="1">
    <source>
        <dbReference type="SAM" id="MobiDB-lite"/>
    </source>
</evidence>
<feature type="compositionally biased region" description="Low complexity" evidence="1">
    <location>
        <begin position="83"/>
        <end position="93"/>
    </location>
</feature>
<feature type="compositionally biased region" description="Basic and acidic residues" evidence="1">
    <location>
        <begin position="115"/>
        <end position="131"/>
    </location>
</feature>
<feature type="region of interest" description="Disordered" evidence="1">
    <location>
        <begin position="1123"/>
        <end position="1150"/>
    </location>
</feature>
<reference evidence="2 3" key="2">
    <citation type="journal article" date="2015" name="Eukaryot. Cell">
        <title>Genetic mapping reveals that sinefungin resistance in Toxoplasma gondii is controlled by a putative amino acid transporter locus that can be used as a negative selectable marker.</title>
        <authorList>
            <person name="Behnke M.S."/>
            <person name="Khan A."/>
            <person name="Sibley L.D."/>
        </authorList>
    </citation>
    <scope>NUCLEOTIDE SEQUENCE [LARGE SCALE GENOMIC DNA]</scope>
    <source>
        <strain evidence="2 3">VAND</strain>
    </source>
</reference>
<feature type="region of interest" description="Disordered" evidence="1">
    <location>
        <begin position="267"/>
        <end position="294"/>
    </location>
</feature>
<feature type="compositionally biased region" description="Low complexity" evidence="1">
    <location>
        <begin position="33"/>
        <end position="63"/>
    </location>
</feature>
<feature type="compositionally biased region" description="Low complexity" evidence="1">
    <location>
        <begin position="998"/>
        <end position="1017"/>
    </location>
</feature>
<gene>
    <name evidence="2" type="ORF">TGVAND_288040</name>
</gene>
<protein>
    <submittedName>
        <fullName evidence="2">Uncharacterized protein</fullName>
    </submittedName>
</protein>
<proteinExistence type="predicted"/>
<evidence type="ECO:0000313" key="2">
    <source>
        <dbReference type="EMBL" id="KFH08728.1"/>
    </source>
</evidence>
<accession>A0A086Q7Z6</accession>
<feature type="compositionally biased region" description="Basic and acidic residues" evidence="1">
    <location>
        <begin position="624"/>
        <end position="636"/>
    </location>
</feature>
<dbReference type="Proteomes" id="UP000028840">
    <property type="component" value="Unassembled WGS sequence"/>
</dbReference>
<reference evidence="2 3" key="1">
    <citation type="submission" date="2014-08" db="EMBL/GenBank/DDBJ databases">
        <authorList>
            <person name="Sibley D."/>
            <person name="Venepally P."/>
            <person name="Karamycheva S."/>
            <person name="Hadjithomas M."/>
            <person name="Khan A."/>
            <person name="Brunk B."/>
            <person name="Roos D."/>
            <person name="Caler E."/>
            <person name="Lorenzi H."/>
        </authorList>
    </citation>
    <scope>NUCLEOTIDE SEQUENCE [LARGE SCALE GENOMIC DNA]</scope>
    <source>
        <strain evidence="2 3">VAND</strain>
    </source>
</reference>
<name>A0A086Q7Z6_TOXGO</name>
<dbReference type="EMBL" id="AEYJ02000613">
    <property type="protein sequence ID" value="KFH08728.1"/>
    <property type="molecule type" value="Genomic_DNA"/>
</dbReference>
<feature type="compositionally biased region" description="Basic and acidic residues" evidence="1">
    <location>
        <begin position="1031"/>
        <end position="1075"/>
    </location>
</feature>
<dbReference type="OrthoDB" id="332663at2759"/>
<feature type="region of interest" description="Disordered" evidence="1">
    <location>
        <begin position="777"/>
        <end position="812"/>
    </location>
</feature>